<keyword evidence="9 18" id="KW-0630">Potassium</keyword>
<comment type="caution">
    <text evidence="22">The sequence shown here is derived from an EMBL/GenBank/DDBJ whole genome shotgun (WGS) entry which is preliminary data.</text>
</comment>
<evidence type="ECO:0000256" key="8">
    <source>
        <dbReference type="ARBA" id="ARBA00022857"/>
    </source>
</evidence>
<dbReference type="Pfam" id="PF03853">
    <property type="entry name" value="YjeF_N"/>
    <property type="match status" value="1"/>
</dbReference>
<dbReference type="NCBIfam" id="TIGR00196">
    <property type="entry name" value="yjeF_cterm"/>
    <property type="match status" value="1"/>
</dbReference>
<dbReference type="InterPro" id="IPR000631">
    <property type="entry name" value="CARKD"/>
</dbReference>
<evidence type="ECO:0000256" key="10">
    <source>
        <dbReference type="ARBA" id="ARBA00023027"/>
    </source>
</evidence>
<comment type="similarity">
    <text evidence="3 19">In the N-terminal section; belongs to the NnrE/AIBP family.</text>
</comment>
<evidence type="ECO:0000256" key="13">
    <source>
        <dbReference type="ARBA" id="ARBA00023268"/>
    </source>
</evidence>
<reference evidence="22" key="1">
    <citation type="submission" date="2022-11" db="EMBL/GenBank/DDBJ databases">
        <title>The characterization of three novel Bacteroidetes species and genomic analysis of their roles in tidal elemental geochemical cycles.</title>
        <authorList>
            <person name="Ma K.-J."/>
        </authorList>
    </citation>
    <scope>NUCLEOTIDE SEQUENCE</scope>
    <source>
        <strain evidence="22">M415</strain>
    </source>
</reference>
<comment type="similarity">
    <text evidence="4 19">In the C-terminal section; belongs to the NnrD/CARKD family.</text>
</comment>
<protein>
    <recommendedName>
        <fullName evidence="19">Bifunctional NAD(P)H-hydrate repair enzyme</fullName>
    </recommendedName>
    <alternativeName>
        <fullName evidence="19">Nicotinamide nucleotide repair protein</fullName>
    </alternativeName>
    <domain>
        <recommendedName>
            <fullName evidence="19">ADP-dependent (S)-NAD(P)H-hydrate dehydratase</fullName>
            <ecNumber evidence="19">4.2.1.136</ecNumber>
        </recommendedName>
        <alternativeName>
            <fullName evidence="19">ADP-dependent NAD(P)HX dehydratase</fullName>
        </alternativeName>
    </domain>
    <domain>
        <recommendedName>
            <fullName evidence="19">NAD(P)H-hydrate epimerase</fullName>
            <ecNumber evidence="19">5.1.99.6</ecNumber>
        </recommendedName>
    </domain>
</protein>
<evidence type="ECO:0000256" key="2">
    <source>
        <dbReference type="ARBA" id="ARBA00000909"/>
    </source>
</evidence>
<feature type="binding site" evidence="18">
    <location>
        <position position="162"/>
    </location>
    <ligand>
        <name>K(+)</name>
        <dbReference type="ChEBI" id="CHEBI:29103"/>
    </ligand>
</feature>
<dbReference type="InterPro" id="IPR017953">
    <property type="entry name" value="Carbohydrate_kinase_pred_CS"/>
</dbReference>
<dbReference type="HAMAP" id="MF_01965">
    <property type="entry name" value="NADHX_dehydratase"/>
    <property type="match status" value="1"/>
</dbReference>
<feature type="binding site" evidence="17">
    <location>
        <position position="262"/>
    </location>
    <ligand>
        <name>(6S)-NADPHX</name>
        <dbReference type="ChEBI" id="CHEBI:64076"/>
    </ligand>
</feature>
<dbReference type="EC" id="4.2.1.136" evidence="19"/>
<organism evidence="22 23">
    <name type="scientific">Lentiprolixibacter aurantiacus</name>
    <dbReference type="NCBI Taxonomy" id="2993939"/>
    <lineage>
        <taxon>Bacteria</taxon>
        <taxon>Pseudomonadati</taxon>
        <taxon>Bacteroidota</taxon>
        <taxon>Flavobacteriia</taxon>
        <taxon>Flavobacteriales</taxon>
        <taxon>Flavobacteriaceae</taxon>
        <taxon>Lentiprolixibacter</taxon>
    </lineage>
</organism>
<comment type="cofactor">
    <cofactor evidence="18 19">
        <name>K(+)</name>
        <dbReference type="ChEBI" id="CHEBI:29103"/>
    </cofactor>
    <text evidence="18 19">Binds 1 potassium ion per subunit.</text>
</comment>
<sequence>MKIFDAEQVRKADKSTMDSQKISSDELMERAAMGLFHWIHKRLQGAPVKISLFCGIGNNGGDGLALCRHLWEHGYHIEVFVVNYSEYRSEDFLTNLARLKDRKIWPNYLDEASVLPNLQDTELVIDAIFGIGLNRPPAPWVSQIIKGINNSGKFVLSVDIPSGMFMDQALQKDQGVIHATYVLSFQTPKLPFFLPDTGRYVDQWAILDIGLDEEFIRNEEADYFLTEQEEVRSCLKFRDRFSHKGTYGHALIAGGSFGKIGAVILSARAALLTGCGLLTLHVPGCGYVPLQTAVPEAMVQTDKGEKYVTGIEIDWKADAIGIGIGLGRENATASALGAFLKKHKTPLVLDADSLNILSENTEMLSLMPEGTILTPHPGELARLIGAWNDDFEKLEKAKAFADQYGCVLVIKGAYTLIIHKGKGYINPTGNPGMATAGSGDVLAGIITSLLAQKYDPLAATRLGVYLHGLAGDIGAHKLGEESLTASGILEHISAAFAYLRNRDIPSDPEDKAQEEQ</sequence>
<comment type="function">
    <text evidence="14 19">Bifunctional enzyme that catalyzes the epimerization of the S- and R-forms of NAD(P)HX and the dehydration of the S-form of NAD(P)HX at the expense of ADP, which is converted to AMP. This allows the repair of both epimers of NAD(P)HX, a damaged form of NAD(P)H that is a result of enzymatic or heat-dependent hydration.</text>
</comment>
<evidence type="ECO:0000256" key="15">
    <source>
        <dbReference type="ARBA" id="ARBA00048238"/>
    </source>
</evidence>
<dbReference type="PANTHER" id="PTHR12592:SF0">
    <property type="entry name" value="ATP-DEPENDENT (S)-NAD(P)H-HYDRATE DEHYDRATASE"/>
    <property type="match status" value="1"/>
</dbReference>
<evidence type="ECO:0000256" key="7">
    <source>
        <dbReference type="ARBA" id="ARBA00022840"/>
    </source>
</evidence>
<feature type="binding site" evidence="17">
    <location>
        <begin position="411"/>
        <end position="415"/>
    </location>
    <ligand>
        <name>AMP</name>
        <dbReference type="ChEBI" id="CHEBI:456215"/>
    </ligand>
</feature>
<evidence type="ECO:0000256" key="1">
    <source>
        <dbReference type="ARBA" id="ARBA00000013"/>
    </source>
</evidence>
<keyword evidence="5 18" id="KW-0479">Metal-binding</keyword>
<feature type="binding site" evidence="17">
    <location>
        <position position="376"/>
    </location>
    <ligand>
        <name>(6S)-NADPHX</name>
        <dbReference type="ChEBI" id="CHEBI:64076"/>
    </ligand>
</feature>
<dbReference type="Gene3D" id="3.40.1190.20">
    <property type="match status" value="1"/>
</dbReference>
<feature type="domain" description="YjeF C-terminal" evidence="20">
    <location>
        <begin position="227"/>
        <end position="499"/>
    </location>
</feature>
<comment type="catalytic activity">
    <reaction evidence="1 18 19">
        <text>(6R)-NADHX = (6S)-NADHX</text>
        <dbReference type="Rhea" id="RHEA:32215"/>
        <dbReference type="ChEBI" id="CHEBI:64074"/>
        <dbReference type="ChEBI" id="CHEBI:64075"/>
        <dbReference type="EC" id="5.1.99.6"/>
    </reaction>
</comment>
<keyword evidence="6 17" id="KW-0547">Nucleotide-binding</keyword>
<dbReference type="InterPro" id="IPR036652">
    <property type="entry name" value="YjeF_N_dom_sf"/>
</dbReference>
<dbReference type="SUPFAM" id="SSF64153">
    <property type="entry name" value="YjeF N-terminal domain-like"/>
    <property type="match status" value="1"/>
</dbReference>
<feature type="binding site" evidence="18">
    <location>
        <position position="159"/>
    </location>
    <ligand>
        <name>(6S)-NADPHX</name>
        <dbReference type="ChEBI" id="CHEBI:64076"/>
    </ligand>
</feature>
<keyword evidence="7 17" id="KW-0067">ATP-binding</keyword>
<evidence type="ECO:0000313" key="23">
    <source>
        <dbReference type="Proteomes" id="UP001207116"/>
    </source>
</evidence>
<evidence type="ECO:0000256" key="16">
    <source>
        <dbReference type="ARBA" id="ARBA00049209"/>
    </source>
</evidence>
<feature type="domain" description="YjeF N-terminal" evidence="21">
    <location>
        <begin position="9"/>
        <end position="217"/>
    </location>
</feature>
<dbReference type="PIRSF" id="PIRSF017184">
    <property type="entry name" value="Nnr"/>
    <property type="match status" value="1"/>
</dbReference>
<comment type="similarity">
    <text evidence="17">Belongs to the NnrD/CARKD family.</text>
</comment>
<keyword evidence="13" id="KW-0511">Multifunctional enzyme</keyword>
<dbReference type="PROSITE" id="PS51383">
    <property type="entry name" value="YJEF_C_3"/>
    <property type="match status" value="1"/>
</dbReference>
<comment type="function">
    <text evidence="18">Catalyzes the epimerization of the S- and R-forms of NAD(P)HX, a damaged form of NAD(P)H that is a result of enzymatic or heat-dependent hydration. This is a prerequisite for the S-specific NAD(P)H-hydrate dehydratase to allow the repair of both epimers of NAD(P)HX.</text>
</comment>
<evidence type="ECO:0000256" key="6">
    <source>
        <dbReference type="ARBA" id="ARBA00022741"/>
    </source>
</evidence>
<evidence type="ECO:0000256" key="17">
    <source>
        <dbReference type="HAMAP-Rule" id="MF_01965"/>
    </source>
</evidence>
<evidence type="ECO:0000259" key="20">
    <source>
        <dbReference type="PROSITE" id="PS51383"/>
    </source>
</evidence>
<dbReference type="Proteomes" id="UP001207116">
    <property type="component" value="Unassembled WGS sequence"/>
</dbReference>
<feature type="binding site" evidence="17">
    <location>
        <position position="325"/>
    </location>
    <ligand>
        <name>(6S)-NADPHX</name>
        <dbReference type="ChEBI" id="CHEBI:64076"/>
    </ligand>
</feature>
<dbReference type="PROSITE" id="PS51385">
    <property type="entry name" value="YJEF_N"/>
    <property type="match status" value="1"/>
</dbReference>
<feature type="binding site" evidence="17">
    <location>
        <position position="440"/>
    </location>
    <ligand>
        <name>(6S)-NADPHX</name>
        <dbReference type="ChEBI" id="CHEBI:64076"/>
    </ligand>
</feature>
<evidence type="ECO:0000256" key="4">
    <source>
        <dbReference type="ARBA" id="ARBA00009524"/>
    </source>
</evidence>
<dbReference type="GO" id="GO:0046496">
    <property type="term" value="P:nicotinamide nucleotide metabolic process"/>
    <property type="evidence" value="ECO:0007669"/>
    <property type="project" value="UniProtKB-UniRule"/>
</dbReference>
<feature type="binding site" evidence="18">
    <location>
        <position position="126"/>
    </location>
    <ligand>
        <name>K(+)</name>
        <dbReference type="ChEBI" id="CHEBI:29103"/>
    </ligand>
</feature>
<keyword evidence="8 17" id="KW-0521">NADP</keyword>
<name>A0AAE3MLG6_9FLAO</name>
<comment type="catalytic activity">
    <reaction evidence="2 18 19">
        <text>(6R)-NADPHX = (6S)-NADPHX</text>
        <dbReference type="Rhea" id="RHEA:32227"/>
        <dbReference type="ChEBI" id="CHEBI:64076"/>
        <dbReference type="ChEBI" id="CHEBI:64077"/>
        <dbReference type="EC" id="5.1.99.6"/>
    </reaction>
</comment>
<dbReference type="NCBIfam" id="TIGR00197">
    <property type="entry name" value="yjeF_nterm"/>
    <property type="match status" value="1"/>
</dbReference>
<keyword evidence="23" id="KW-1185">Reference proteome</keyword>
<dbReference type="SUPFAM" id="SSF53613">
    <property type="entry name" value="Ribokinase-like"/>
    <property type="match status" value="1"/>
</dbReference>
<dbReference type="GO" id="GO:0046872">
    <property type="term" value="F:metal ion binding"/>
    <property type="evidence" value="ECO:0007669"/>
    <property type="project" value="UniProtKB-UniRule"/>
</dbReference>
<accession>A0AAE3MLG6</accession>
<keyword evidence="10 17" id="KW-0520">NAD</keyword>
<dbReference type="InterPro" id="IPR029056">
    <property type="entry name" value="Ribokinase-like"/>
</dbReference>
<comment type="similarity">
    <text evidence="18">Belongs to the NnrE/AIBP family.</text>
</comment>
<proteinExistence type="inferred from homology"/>
<evidence type="ECO:0000256" key="5">
    <source>
        <dbReference type="ARBA" id="ARBA00022723"/>
    </source>
</evidence>
<dbReference type="GO" id="GO:0052856">
    <property type="term" value="F:NAD(P)HX epimerase activity"/>
    <property type="evidence" value="ECO:0007669"/>
    <property type="project" value="UniProtKB-UniRule"/>
</dbReference>
<dbReference type="CDD" id="cd01171">
    <property type="entry name" value="YXKO-related"/>
    <property type="match status" value="1"/>
</dbReference>
<feature type="binding site" evidence="17">
    <location>
        <position position="439"/>
    </location>
    <ligand>
        <name>AMP</name>
        <dbReference type="ChEBI" id="CHEBI:456215"/>
    </ligand>
</feature>
<dbReference type="GO" id="GO:0052855">
    <property type="term" value="F:ADP-dependent NAD(P)H-hydrate dehydratase activity"/>
    <property type="evidence" value="ECO:0007669"/>
    <property type="project" value="UniProtKB-UniRule"/>
</dbReference>
<comment type="subunit">
    <text evidence="17">Homotetramer.</text>
</comment>
<gene>
    <name evidence="17" type="primary">nnrD</name>
    <name evidence="18" type="synonym">nnrE</name>
    <name evidence="22" type="ORF">OO016_10020</name>
</gene>
<feature type="binding site" evidence="18">
    <location>
        <position position="59"/>
    </location>
    <ligand>
        <name>K(+)</name>
        <dbReference type="ChEBI" id="CHEBI:29103"/>
    </ligand>
</feature>
<dbReference type="GO" id="GO:0005524">
    <property type="term" value="F:ATP binding"/>
    <property type="evidence" value="ECO:0007669"/>
    <property type="project" value="UniProtKB-UniRule"/>
</dbReference>
<evidence type="ECO:0000259" key="21">
    <source>
        <dbReference type="PROSITE" id="PS51385"/>
    </source>
</evidence>
<dbReference type="Pfam" id="PF01256">
    <property type="entry name" value="Carb_kinase"/>
    <property type="match status" value="1"/>
</dbReference>
<evidence type="ECO:0000256" key="12">
    <source>
        <dbReference type="ARBA" id="ARBA00023239"/>
    </source>
</evidence>
<dbReference type="AlphaFoldDB" id="A0AAE3MLG6"/>
<evidence type="ECO:0000256" key="19">
    <source>
        <dbReference type="PIRNR" id="PIRNR017184"/>
    </source>
</evidence>
<dbReference type="InterPro" id="IPR030677">
    <property type="entry name" value="Nnr"/>
</dbReference>
<dbReference type="EC" id="5.1.99.6" evidence="19"/>
<feature type="binding site" evidence="18">
    <location>
        <begin position="130"/>
        <end position="136"/>
    </location>
    <ligand>
        <name>(6S)-NADPHX</name>
        <dbReference type="ChEBI" id="CHEBI:64076"/>
    </ligand>
</feature>
<dbReference type="PROSITE" id="PS01050">
    <property type="entry name" value="YJEF_C_2"/>
    <property type="match status" value="1"/>
</dbReference>
<evidence type="ECO:0000256" key="3">
    <source>
        <dbReference type="ARBA" id="ARBA00006001"/>
    </source>
</evidence>
<keyword evidence="12 17" id="KW-0456">Lyase</keyword>
<dbReference type="PANTHER" id="PTHR12592">
    <property type="entry name" value="ATP-DEPENDENT (S)-NAD(P)H-HYDRATE DEHYDRATASE FAMILY MEMBER"/>
    <property type="match status" value="1"/>
</dbReference>
<comment type="cofactor">
    <cofactor evidence="17">
        <name>Mg(2+)</name>
        <dbReference type="ChEBI" id="CHEBI:18420"/>
    </cofactor>
</comment>
<evidence type="ECO:0000256" key="9">
    <source>
        <dbReference type="ARBA" id="ARBA00022958"/>
    </source>
</evidence>
<dbReference type="GO" id="GO:0110051">
    <property type="term" value="P:metabolite repair"/>
    <property type="evidence" value="ECO:0007669"/>
    <property type="project" value="TreeGrafter"/>
</dbReference>
<dbReference type="HAMAP" id="MF_01966">
    <property type="entry name" value="NADHX_epimerase"/>
    <property type="match status" value="1"/>
</dbReference>
<keyword evidence="11 18" id="KW-0413">Isomerase</keyword>
<dbReference type="RefSeq" id="WP_266013187.1">
    <property type="nucleotide sequence ID" value="NZ_JAPFQP010000003.1"/>
</dbReference>
<comment type="catalytic activity">
    <reaction evidence="15 17 19">
        <text>(6S)-NADHX + ADP = AMP + phosphate + NADH + H(+)</text>
        <dbReference type="Rhea" id="RHEA:32223"/>
        <dbReference type="ChEBI" id="CHEBI:15378"/>
        <dbReference type="ChEBI" id="CHEBI:43474"/>
        <dbReference type="ChEBI" id="CHEBI:57945"/>
        <dbReference type="ChEBI" id="CHEBI:64074"/>
        <dbReference type="ChEBI" id="CHEBI:456215"/>
        <dbReference type="ChEBI" id="CHEBI:456216"/>
        <dbReference type="EC" id="4.2.1.136"/>
    </reaction>
</comment>
<dbReference type="Gene3D" id="3.40.50.10260">
    <property type="entry name" value="YjeF N-terminal domain"/>
    <property type="match status" value="1"/>
</dbReference>
<dbReference type="InterPro" id="IPR004443">
    <property type="entry name" value="YjeF_N_dom"/>
</dbReference>
<comment type="caution">
    <text evidence="18">Lacks conserved residue(s) required for the propagation of feature annotation.</text>
</comment>
<evidence type="ECO:0000256" key="14">
    <source>
        <dbReference type="ARBA" id="ARBA00025153"/>
    </source>
</evidence>
<dbReference type="EMBL" id="JAPFQP010000003">
    <property type="protein sequence ID" value="MCX2719936.1"/>
    <property type="molecule type" value="Genomic_DNA"/>
</dbReference>
<feature type="binding site" evidence="18">
    <location>
        <begin position="58"/>
        <end position="62"/>
    </location>
    <ligand>
        <name>(6S)-NADPHX</name>
        <dbReference type="ChEBI" id="CHEBI:64076"/>
    </ligand>
</feature>
<comment type="function">
    <text evidence="17">Catalyzes the dehydration of the S-form of NAD(P)HX at the expense of ADP, which is converted to AMP. Together with NAD(P)HX epimerase, which catalyzes the epimerization of the S- and R-forms, the enzyme allows the repair of both epimers of NAD(P)HX, a damaged form of NAD(P)H that is a result of enzymatic or heat-dependent hydration.</text>
</comment>
<evidence type="ECO:0000256" key="11">
    <source>
        <dbReference type="ARBA" id="ARBA00023235"/>
    </source>
</evidence>
<evidence type="ECO:0000313" key="22">
    <source>
        <dbReference type="EMBL" id="MCX2719936.1"/>
    </source>
</evidence>
<comment type="catalytic activity">
    <reaction evidence="16 17 19">
        <text>(6S)-NADPHX + ADP = AMP + phosphate + NADPH + H(+)</text>
        <dbReference type="Rhea" id="RHEA:32235"/>
        <dbReference type="ChEBI" id="CHEBI:15378"/>
        <dbReference type="ChEBI" id="CHEBI:43474"/>
        <dbReference type="ChEBI" id="CHEBI:57783"/>
        <dbReference type="ChEBI" id="CHEBI:64076"/>
        <dbReference type="ChEBI" id="CHEBI:456215"/>
        <dbReference type="ChEBI" id="CHEBI:456216"/>
        <dbReference type="EC" id="4.2.1.136"/>
    </reaction>
</comment>
<evidence type="ECO:0000256" key="18">
    <source>
        <dbReference type="HAMAP-Rule" id="MF_01966"/>
    </source>
</evidence>